<dbReference type="GeneID" id="27216031"/>
<name>A0A141SDZ7_GELVA</name>
<dbReference type="RefSeq" id="YP_009244273.1">
    <property type="nucleotide sequence ID" value="NC_029859.1"/>
</dbReference>
<proteinExistence type="predicted"/>
<keyword evidence="1" id="KW-0934">Plastid</keyword>
<reference evidence="1" key="1">
    <citation type="submission" date="2015-07" db="EMBL/GenBank/DDBJ databases">
        <title>Reconstructing the complex evolutionary history of mobile plasmids in red algal genomes.</title>
        <authorList>
            <person name="Lee J."/>
            <person name="Kim K.M."/>
            <person name="Yang E.C."/>
            <person name="Miller K.A."/>
            <person name="Boo S.M."/>
            <person name="Bhattacharya D."/>
            <person name="Yoon H.S."/>
        </authorList>
    </citation>
    <scope>NUCLEOTIDE SEQUENCE</scope>
</reference>
<dbReference type="AlphaFoldDB" id="A0A141SDZ7"/>
<organism evidence="1">
    <name type="scientific">Gelidium vagum</name>
    <name type="common">Red alga</name>
    <dbReference type="NCBI Taxonomy" id="35171"/>
    <lineage>
        <taxon>Eukaryota</taxon>
        <taxon>Rhodophyta</taxon>
        <taxon>Florideophyceae</taxon>
        <taxon>Rhodymeniophycidae</taxon>
        <taxon>Gelidiales</taxon>
        <taxon>Gelidiaceae</taxon>
        <taxon>Gelidium</taxon>
    </lineage>
</organism>
<gene>
    <name evidence="1" type="primary">ycf41</name>
    <name evidence="1" type="ORF">Gvag_054</name>
</gene>
<evidence type="ECO:0000313" key="1">
    <source>
        <dbReference type="EMBL" id="AMK96515.1"/>
    </source>
</evidence>
<geneLocation type="plastid" evidence="1"/>
<sequence length="106" mass="12548">MNYSVFMCQVVSQQRYIKIYDKYYVYIKLIIPNNKKTLQYYKVIALAQGEKAKDLIELYRSGDNVVIEAAISLKKQKNLFNGRINKFILFNIYDIHPTNNILNNFV</sequence>
<protein>
    <submittedName>
        <fullName evidence="1">Putative single-stranded DNA binding protein</fullName>
    </submittedName>
</protein>
<dbReference type="EMBL" id="KT266787">
    <property type="protein sequence ID" value="AMK96515.1"/>
    <property type="molecule type" value="Genomic_DNA"/>
</dbReference>
<accession>A0A141SDZ7</accession>